<comment type="caution">
    <text evidence="1">The sequence shown here is derived from an EMBL/GenBank/DDBJ whole genome shotgun (WGS) entry which is preliminary data.</text>
</comment>
<sequence>MGALEINGVT</sequence>
<organism evidence="1 2">
    <name type="scientific">Pistacia atlantica</name>
    <dbReference type="NCBI Taxonomy" id="434234"/>
    <lineage>
        <taxon>Eukaryota</taxon>
        <taxon>Viridiplantae</taxon>
        <taxon>Streptophyta</taxon>
        <taxon>Embryophyta</taxon>
        <taxon>Tracheophyta</taxon>
        <taxon>Spermatophyta</taxon>
        <taxon>Magnoliopsida</taxon>
        <taxon>eudicotyledons</taxon>
        <taxon>Gunneridae</taxon>
        <taxon>Pentapetalae</taxon>
        <taxon>rosids</taxon>
        <taxon>malvids</taxon>
        <taxon>Sapindales</taxon>
        <taxon>Anacardiaceae</taxon>
        <taxon>Pistacia</taxon>
    </lineage>
</organism>
<keyword evidence="2" id="KW-1185">Reference proteome</keyword>
<protein>
    <submittedName>
        <fullName evidence="1">Uncharacterized protein</fullName>
    </submittedName>
</protein>
<evidence type="ECO:0000313" key="1">
    <source>
        <dbReference type="EMBL" id="KAJ0091734.1"/>
    </source>
</evidence>
<dbReference type="Proteomes" id="UP001164250">
    <property type="component" value="Chromosome 8"/>
</dbReference>
<evidence type="ECO:0000313" key="2">
    <source>
        <dbReference type="Proteomes" id="UP001164250"/>
    </source>
</evidence>
<reference evidence="2" key="1">
    <citation type="journal article" date="2023" name="G3 (Bethesda)">
        <title>Genome assembly and association tests identify interacting loci associated with vigor, precocity, and sex in interspecific pistachio rootstocks.</title>
        <authorList>
            <person name="Palmer W."/>
            <person name="Jacygrad E."/>
            <person name="Sagayaradj S."/>
            <person name="Cavanaugh K."/>
            <person name="Han R."/>
            <person name="Bertier L."/>
            <person name="Beede B."/>
            <person name="Kafkas S."/>
            <person name="Golino D."/>
            <person name="Preece J."/>
            <person name="Michelmore R."/>
        </authorList>
    </citation>
    <scope>NUCLEOTIDE SEQUENCE [LARGE SCALE GENOMIC DNA]</scope>
</reference>
<gene>
    <name evidence="1" type="ORF">Patl1_14036</name>
</gene>
<name>A0ACC1AYF1_9ROSI</name>
<proteinExistence type="predicted"/>
<accession>A0ACC1AYF1</accession>
<dbReference type="EMBL" id="CM047904">
    <property type="protein sequence ID" value="KAJ0091734.1"/>
    <property type="molecule type" value="Genomic_DNA"/>
</dbReference>